<name>A0ABN6PTD1_9BURK</name>
<feature type="transmembrane region" description="Helical" evidence="1">
    <location>
        <begin position="148"/>
        <end position="169"/>
    </location>
</feature>
<dbReference type="InterPro" id="IPR007059">
    <property type="entry name" value="DmsC"/>
</dbReference>
<gene>
    <name evidence="2" type="ORF">CATMQ487_48830</name>
</gene>
<keyword evidence="1" id="KW-1133">Transmembrane helix</keyword>
<protein>
    <submittedName>
        <fullName evidence="2">DMSO reductase</fullName>
    </submittedName>
</protein>
<evidence type="ECO:0000313" key="2">
    <source>
        <dbReference type="EMBL" id="BDI07913.1"/>
    </source>
</evidence>
<dbReference type="PANTHER" id="PTHR38095:SF1">
    <property type="entry name" value="ANAEROBIC DIMETHYL SULFOXIDE REDUCTASE CHAIN YNFH"/>
    <property type="match status" value="1"/>
</dbReference>
<feature type="transmembrane region" description="Helical" evidence="1">
    <location>
        <begin position="253"/>
        <end position="271"/>
    </location>
</feature>
<dbReference type="PANTHER" id="PTHR38095">
    <property type="entry name" value="ANAEROBIC DIMETHYL SULFOXIDE REDUCTASE CHAIN YNFH"/>
    <property type="match status" value="1"/>
</dbReference>
<dbReference type="RefSeq" id="WP_251971063.1">
    <property type="nucleotide sequence ID" value="NZ_AP025730.1"/>
</dbReference>
<sequence length="316" mass="33262">MKPALSVLLLTTLIGAAQGLVLALAGVELASWAGAVALPTTFLFAGAVLALLLSAAGLVASFFHLGHPERAWRAAAMWRTSWLSREVIVLPAFMGGTALYGLARWAGHPTALLLVLLAGALALALFVCTGMVYAAVKVIREWASPFTVVNYTAMGAASGLTLATALAAFTALNAPELGVGLGRLALAATLLAAGLRLAAQRRNQRLVPKTTLQTAIGVRHPRIVQKSQGAMGGSFNTREFFHGQGEAFVRRQAVRALLAGWLAPSLMLLPLALGAAALPWVLVAAFVAQCWGLLSERWLFFAQARHPQNLYHSSTA</sequence>
<dbReference type="Pfam" id="PF04976">
    <property type="entry name" value="DmsC"/>
    <property type="match status" value="1"/>
</dbReference>
<keyword evidence="1" id="KW-0812">Transmembrane</keyword>
<keyword evidence="1" id="KW-0472">Membrane</keyword>
<feature type="transmembrane region" description="Helical" evidence="1">
    <location>
        <begin position="42"/>
        <end position="66"/>
    </location>
</feature>
<organism evidence="2 3">
    <name type="scientific">Sphaerotilus microaerophilus</name>
    <dbReference type="NCBI Taxonomy" id="2914710"/>
    <lineage>
        <taxon>Bacteria</taxon>
        <taxon>Pseudomonadati</taxon>
        <taxon>Pseudomonadota</taxon>
        <taxon>Betaproteobacteria</taxon>
        <taxon>Burkholderiales</taxon>
        <taxon>Sphaerotilaceae</taxon>
        <taxon>Sphaerotilus</taxon>
    </lineage>
</organism>
<reference evidence="2" key="1">
    <citation type="submission" date="2022-04" db="EMBL/GenBank/DDBJ databases">
        <title>Whole genome sequence of Sphaerotilus sp. FB-5.</title>
        <authorList>
            <person name="Takeda M."/>
            <person name="Narihara S."/>
            <person name="Akimoto M."/>
            <person name="Akimoto R."/>
            <person name="Nishiyashiki S."/>
            <person name="Murakami T."/>
        </authorList>
    </citation>
    <scope>NUCLEOTIDE SEQUENCE</scope>
    <source>
        <strain evidence="2">FB-5</strain>
    </source>
</reference>
<feature type="transmembrane region" description="Helical" evidence="1">
    <location>
        <begin position="87"/>
        <end position="106"/>
    </location>
</feature>
<dbReference type="EMBL" id="AP025730">
    <property type="protein sequence ID" value="BDI07913.1"/>
    <property type="molecule type" value="Genomic_DNA"/>
</dbReference>
<proteinExistence type="predicted"/>
<evidence type="ECO:0000313" key="3">
    <source>
        <dbReference type="Proteomes" id="UP001057498"/>
    </source>
</evidence>
<accession>A0ABN6PTD1</accession>
<keyword evidence="3" id="KW-1185">Reference proteome</keyword>
<feature type="transmembrane region" description="Helical" evidence="1">
    <location>
        <begin position="112"/>
        <end position="136"/>
    </location>
</feature>
<dbReference type="Proteomes" id="UP001057498">
    <property type="component" value="Chromosome"/>
</dbReference>
<evidence type="ECO:0000256" key="1">
    <source>
        <dbReference type="SAM" id="Phobius"/>
    </source>
</evidence>
<feature type="transmembrane region" description="Helical" evidence="1">
    <location>
        <begin position="181"/>
        <end position="199"/>
    </location>
</feature>